<accession>A0A066VND0</accession>
<dbReference type="CDD" id="cd06861">
    <property type="entry name" value="PX_Vps5p"/>
    <property type="match status" value="1"/>
</dbReference>
<evidence type="ECO:0000259" key="12">
    <source>
        <dbReference type="PROSITE" id="PS50195"/>
    </source>
</evidence>
<comment type="subcellular location">
    <subcellularLocation>
        <location evidence="2">Cytoplasm</location>
    </subcellularLocation>
    <subcellularLocation>
        <location evidence="3">Golgi apparatus</location>
    </subcellularLocation>
    <subcellularLocation>
        <location evidence="1">Membrane</location>
        <topology evidence="1">Peripheral membrane protein</topology>
        <orientation evidence="1">Cytoplasmic side</orientation>
    </subcellularLocation>
</comment>
<keyword evidence="8" id="KW-0653">Protein transport</keyword>
<dbReference type="SUPFAM" id="SSF64268">
    <property type="entry name" value="PX domain"/>
    <property type="match status" value="1"/>
</dbReference>
<dbReference type="GO" id="GO:0015031">
    <property type="term" value="P:protein transport"/>
    <property type="evidence" value="ECO:0007669"/>
    <property type="project" value="UniProtKB-KW"/>
</dbReference>
<dbReference type="InterPro" id="IPR015404">
    <property type="entry name" value="Vps5_C"/>
</dbReference>
<dbReference type="SUPFAM" id="SSF103657">
    <property type="entry name" value="BAR/IMD domain-like"/>
    <property type="match status" value="1"/>
</dbReference>
<dbReference type="PANTHER" id="PTHR10555:SF170">
    <property type="entry name" value="FI18122P1"/>
    <property type="match status" value="1"/>
</dbReference>
<dbReference type="InterPro" id="IPR029903">
    <property type="entry name" value="RmlD-like-bd"/>
</dbReference>
<dbReference type="Gene3D" id="3.40.50.720">
    <property type="entry name" value="NAD(P)-binding Rossmann-like Domain"/>
    <property type="match status" value="1"/>
</dbReference>
<feature type="compositionally biased region" description="Basic and acidic residues" evidence="11">
    <location>
        <begin position="453"/>
        <end position="477"/>
    </location>
</feature>
<comment type="caution">
    <text evidence="13">The sequence shown here is derived from an EMBL/GenBank/DDBJ whole genome shotgun (WGS) entry which is preliminary data.</text>
</comment>
<dbReference type="InterPro" id="IPR001683">
    <property type="entry name" value="PX_dom"/>
</dbReference>
<dbReference type="Gene3D" id="1.20.1270.60">
    <property type="entry name" value="Arfaptin homology (AH) domain/BAR domain"/>
    <property type="match status" value="1"/>
</dbReference>
<evidence type="ECO:0000256" key="3">
    <source>
        <dbReference type="ARBA" id="ARBA00004555"/>
    </source>
</evidence>
<dbReference type="RefSeq" id="XP_013241279.1">
    <property type="nucleotide sequence ID" value="XM_013385825.1"/>
</dbReference>
<dbReference type="Pfam" id="PF04321">
    <property type="entry name" value="RmlD_sub_bind"/>
    <property type="match status" value="1"/>
</dbReference>
<dbReference type="Pfam" id="PF00787">
    <property type="entry name" value="PX"/>
    <property type="match status" value="1"/>
</dbReference>
<evidence type="ECO:0000256" key="6">
    <source>
        <dbReference type="ARBA" id="ARBA00022490"/>
    </source>
</evidence>
<keyword evidence="7" id="KW-0597">Phosphoprotein</keyword>
<evidence type="ECO:0000256" key="9">
    <source>
        <dbReference type="ARBA" id="ARBA00023034"/>
    </source>
</evidence>
<name>A0A066VND0_TILAU</name>
<dbReference type="FunFam" id="3.40.50.720:FF:000357">
    <property type="entry name" value="Methionine adenosyltransferase 2 subunit beta"/>
    <property type="match status" value="1"/>
</dbReference>
<comment type="similarity">
    <text evidence="4">Belongs to the sorting nexin family.</text>
</comment>
<organism evidence="13 14">
    <name type="scientific">Tilletiaria anomala (strain ATCC 24038 / CBS 436.72 / UBC 951)</name>
    <dbReference type="NCBI Taxonomy" id="1037660"/>
    <lineage>
        <taxon>Eukaryota</taxon>
        <taxon>Fungi</taxon>
        <taxon>Dikarya</taxon>
        <taxon>Basidiomycota</taxon>
        <taxon>Ustilaginomycotina</taxon>
        <taxon>Exobasidiomycetes</taxon>
        <taxon>Georgefischeriales</taxon>
        <taxon>Tilletiariaceae</taxon>
        <taxon>Tilletiaria</taxon>
    </lineage>
</organism>
<dbReference type="PROSITE" id="PS50195">
    <property type="entry name" value="PX"/>
    <property type="match status" value="1"/>
</dbReference>
<keyword evidence="14" id="KW-1185">Reference proteome</keyword>
<keyword evidence="10" id="KW-0472">Membrane</keyword>
<sequence>MSSKPRVVVTGASGLLGRAVFERCKTEGYDVKGLAYSRARDGLTKLNLTSTDEVYSFLSSIKPHVIIHCAAERRPDVVEKDPEGSEALNVGVPTHLAQWCAFQEKEGGQPAPLLINISTDYVFDGSKPPYKVDDDPNPLNTYGVSKLRGERAVSEHGIKGRSVNFRVPVLYGYAESPDESAVNILLTTIQRPSQVPSALKKMDAYAVRYPTNVSDVARALGDLVNLAYAEGGVAPPSLPPTLHFSAMEAMTKYDMCNVLARVWNSVQADLIESQPELQPGTLDEQIATTEYLDPEYEVDLTAATMRPRHCKLDLSSTRELGISTDCVTFESWWKGYLTETETTRLEAERKAAAEAEECRVKEVAAAEEKRKQDAEERKSREEEEKCKREEAEAEERSARVAKEKEEAERLANEIEEERKEKERIETDKAERKQREAQELDLLHAEQQAAEQETVVKADDMAEGKLKCSTHSERRAQDPMDLVAKSIEQSDGNEILEQMQGSSEGKDEDQNENDGQGPSASNSPRPSFSSLRARPTPPASSSSPDPSMAPPLRPNSLQEAGEAILRRASAGTTSSKVHSSITPLGEPLAVTRQVSGSVASREDARSLPTALLKGDDSLISTGSTAAQDADSDGYGEPSPRLESTMPRFIDEQRAAAPVQSATAVSALVLQQQEQQPKQAHVPPQHQQPQEQGEPDFPGSGPSPGPGPGSDQIMVRSTINAVDERIADANMRDDLPAEPHQRRFTFEIKVGDPQKVGDPVTAHTVYTVRTKTDCSNFRALQFSVLRRYNDFRWLHAALVNNNPGMIVPPVPEKVKIGRFAPELVESRRHGLETCINKISNHPVLQHDDDLRLFLESDNFAHDVKMRDLRKGPVPTPEQKTYFGWSSNIGGPKFVETDEWFERQKGYLDSLESQLRKIVKAINTLAQQRKDFAHQTSEFSSMMMVLSTSSLSRAMCTCFAGLGEVQRRAQELAELQSDADMREIGTVIYEYERIVGSVRKAFATRVDAWLAWQLAEEDLHKLRRKYEKLKSEGGRVHPERLHSMLQDIADKESQSLHLKKMFDDISRRCKTEMAAFDIERVEEFRNALETWIDGMVERQEEMAKEWEHYIALLERQTGRTIDAPGSRSNVS</sequence>
<dbReference type="Pfam" id="PF09325">
    <property type="entry name" value="Vps5"/>
    <property type="match status" value="1"/>
</dbReference>
<evidence type="ECO:0000313" key="13">
    <source>
        <dbReference type="EMBL" id="KDN40095.1"/>
    </source>
</evidence>
<protein>
    <submittedName>
        <fullName evidence="13">Vps5-domain-containing protein</fullName>
    </submittedName>
</protein>
<evidence type="ECO:0000256" key="8">
    <source>
        <dbReference type="ARBA" id="ARBA00022927"/>
    </source>
</evidence>
<dbReference type="InterPro" id="IPR037868">
    <property type="entry name" value="PX_Vps5"/>
</dbReference>
<feature type="region of interest" description="Disordered" evidence="11">
    <location>
        <begin position="670"/>
        <end position="711"/>
    </location>
</feature>
<dbReference type="InParanoid" id="A0A066VND0"/>
<reference evidence="13 14" key="1">
    <citation type="submission" date="2014-05" db="EMBL/GenBank/DDBJ databases">
        <title>Draft genome sequence of a rare smut relative, Tilletiaria anomala UBC 951.</title>
        <authorList>
            <consortium name="DOE Joint Genome Institute"/>
            <person name="Toome M."/>
            <person name="Kuo A."/>
            <person name="Henrissat B."/>
            <person name="Lipzen A."/>
            <person name="Tritt A."/>
            <person name="Yoshinaga Y."/>
            <person name="Zane M."/>
            <person name="Barry K."/>
            <person name="Grigoriev I.V."/>
            <person name="Spatafora J.W."/>
            <person name="Aimea M.C."/>
        </authorList>
    </citation>
    <scope>NUCLEOTIDE SEQUENCE [LARGE SCALE GENOMIC DNA]</scope>
    <source>
        <strain evidence="13 14">UBC 951</strain>
    </source>
</reference>
<dbReference type="Gene3D" id="3.30.1520.10">
    <property type="entry name" value="Phox-like domain"/>
    <property type="match status" value="1"/>
</dbReference>
<evidence type="ECO:0000256" key="2">
    <source>
        <dbReference type="ARBA" id="ARBA00004496"/>
    </source>
</evidence>
<dbReference type="GO" id="GO:0005768">
    <property type="term" value="C:endosome"/>
    <property type="evidence" value="ECO:0007669"/>
    <property type="project" value="TreeGrafter"/>
</dbReference>
<dbReference type="GO" id="GO:0045053">
    <property type="term" value="P:protein retention in Golgi apparatus"/>
    <property type="evidence" value="ECO:0007669"/>
    <property type="project" value="TreeGrafter"/>
</dbReference>
<dbReference type="GO" id="GO:0042147">
    <property type="term" value="P:retrograde transport, endosome to Golgi"/>
    <property type="evidence" value="ECO:0007669"/>
    <property type="project" value="TreeGrafter"/>
</dbReference>
<keyword evidence="5" id="KW-0813">Transport</keyword>
<dbReference type="Proteomes" id="UP000027361">
    <property type="component" value="Unassembled WGS sequence"/>
</dbReference>
<feature type="compositionally biased region" description="Low complexity" evidence="11">
    <location>
        <begin position="517"/>
        <end position="545"/>
    </location>
</feature>
<dbReference type="AlphaFoldDB" id="A0A066VND0"/>
<dbReference type="EMBL" id="JMSN01000095">
    <property type="protein sequence ID" value="KDN40095.1"/>
    <property type="molecule type" value="Genomic_DNA"/>
</dbReference>
<feature type="region of interest" description="Disordered" evidence="11">
    <location>
        <begin position="355"/>
        <end position="655"/>
    </location>
</feature>
<dbReference type="GeneID" id="25266141"/>
<evidence type="ECO:0000313" key="14">
    <source>
        <dbReference type="Proteomes" id="UP000027361"/>
    </source>
</evidence>
<evidence type="ECO:0000256" key="11">
    <source>
        <dbReference type="SAM" id="MobiDB-lite"/>
    </source>
</evidence>
<gene>
    <name evidence="13" type="ORF">K437DRAFT_270074</name>
</gene>
<dbReference type="GO" id="GO:0035091">
    <property type="term" value="F:phosphatidylinositol binding"/>
    <property type="evidence" value="ECO:0007669"/>
    <property type="project" value="InterPro"/>
</dbReference>
<dbReference type="STRING" id="1037660.A0A066VND0"/>
<proteinExistence type="inferred from homology"/>
<dbReference type="InterPro" id="IPR036871">
    <property type="entry name" value="PX_dom_sf"/>
</dbReference>
<dbReference type="GO" id="GO:0005829">
    <property type="term" value="C:cytosol"/>
    <property type="evidence" value="ECO:0007669"/>
    <property type="project" value="GOC"/>
</dbReference>
<dbReference type="SMART" id="SM00312">
    <property type="entry name" value="PX"/>
    <property type="match status" value="1"/>
</dbReference>
<evidence type="ECO:0000256" key="7">
    <source>
        <dbReference type="ARBA" id="ARBA00022553"/>
    </source>
</evidence>
<feature type="compositionally biased region" description="Polar residues" evidence="11">
    <location>
        <begin position="569"/>
        <end position="581"/>
    </location>
</feature>
<dbReference type="PANTHER" id="PTHR10555">
    <property type="entry name" value="SORTING NEXIN"/>
    <property type="match status" value="1"/>
</dbReference>
<evidence type="ECO:0000256" key="1">
    <source>
        <dbReference type="ARBA" id="ARBA00004287"/>
    </source>
</evidence>
<dbReference type="CDD" id="cd05254">
    <property type="entry name" value="dTDP_HR_like_SDR_e"/>
    <property type="match status" value="1"/>
</dbReference>
<feature type="compositionally biased region" description="Low complexity" evidence="11">
    <location>
        <begin position="670"/>
        <end position="690"/>
    </location>
</feature>
<dbReference type="FunFam" id="1.20.1270.60:FF:000022">
    <property type="entry name" value="Sorting nexin 3 protein"/>
    <property type="match status" value="1"/>
</dbReference>
<keyword evidence="6" id="KW-0963">Cytoplasm</keyword>
<dbReference type="SUPFAM" id="SSF51735">
    <property type="entry name" value="NAD(P)-binding Rossmann-fold domains"/>
    <property type="match status" value="1"/>
</dbReference>
<dbReference type="GO" id="GO:0030904">
    <property type="term" value="C:retromer complex"/>
    <property type="evidence" value="ECO:0007669"/>
    <property type="project" value="UniProtKB-ARBA"/>
</dbReference>
<dbReference type="InterPro" id="IPR027267">
    <property type="entry name" value="AH/BAR_dom_sf"/>
</dbReference>
<evidence type="ECO:0000256" key="4">
    <source>
        <dbReference type="ARBA" id="ARBA00010883"/>
    </source>
</evidence>
<dbReference type="HOGENOM" id="CLU_009109_0_0_1"/>
<evidence type="ECO:0000256" key="5">
    <source>
        <dbReference type="ARBA" id="ARBA00022448"/>
    </source>
</evidence>
<dbReference type="GO" id="GO:0005794">
    <property type="term" value="C:Golgi apparatus"/>
    <property type="evidence" value="ECO:0007669"/>
    <property type="project" value="UniProtKB-SubCell"/>
</dbReference>
<dbReference type="OMA" id="DFRWLHA"/>
<dbReference type="InterPro" id="IPR036291">
    <property type="entry name" value="NAD(P)-bd_dom_sf"/>
</dbReference>
<dbReference type="OrthoDB" id="271164at2759"/>
<feature type="domain" description="PX" evidence="12">
    <location>
        <begin position="742"/>
        <end position="858"/>
    </location>
</feature>
<keyword evidence="9" id="KW-0333">Golgi apparatus</keyword>
<feature type="compositionally biased region" description="Basic and acidic residues" evidence="11">
    <location>
        <begin position="355"/>
        <end position="443"/>
    </location>
</feature>
<evidence type="ECO:0000256" key="10">
    <source>
        <dbReference type="ARBA" id="ARBA00023136"/>
    </source>
</evidence>